<evidence type="ECO:0000259" key="11">
    <source>
        <dbReference type="Pfam" id="PF00593"/>
    </source>
</evidence>
<evidence type="ECO:0000313" key="13">
    <source>
        <dbReference type="EMBL" id="TLU96931.1"/>
    </source>
</evidence>
<dbReference type="AlphaFoldDB" id="A0A5R9KL37"/>
<dbReference type="SUPFAM" id="SSF56935">
    <property type="entry name" value="Porins"/>
    <property type="match status" value="1"/>
</dbReference>
<keyword evidence="2 8" id="KW-0813">Transport</keyword>
<comment type="similarity">
    <text evidence="8 9">Belongs to the TonB-dependent receptor family.</text>
</comment>
<evidence type="ECO:0000313" key="14">
    <source>
        <dbReference type="Proteomes" id="UP000309788"/>
    </source>
</evidence>
<dbReference type="Pfam" id="PF07715">
    <property type="entry name" value="Plug"/>
    <property type="match status" value="1"/>
</dbReference>
<dbReference type="Gene3D" id="2.170.130.10">
    <property type="entry name" value="TonB-dependent receptor, plug domain"/>
    <property type="match status" value="1"/>
</dbReference>
<evidence type="ECO:0000256" key="7">
    <source>
        <dbReference type="ARBA" id="ARBA00023237"/>
    </source>
</evidence>
<keyword evidence="3 8" id="KW-1134">Transmembrane beta strand</keyword>
<keyword evidence="7 8" id="KW-0998">Cell outer membrane</keyword>
<gene>
    <name evidence="13" type="ORF">FEM55_03035</name>
</gene>
<keyword evidence="10" id="KW-0732">Signal</keyword>
<dbReference type="InterPro" id="IPR039426">
    <property type="entry name" value="TonB-dep_rcpt-like"/>
</dbReference>
<dbReference type="InterPro" id="IPR037066">
    <property type="entry name" value="Plug_dom_sf"/>
</dbReference>
<evidence type="ECO:0000256" key="1">
    <source>
        <dbReference type="ARBA" id="ARBA00004571"/>
    </source>
</evidence>
<evidence type="ECO:0000256" key="2">
    <source>
        <dbReference type="ARBA" id="ARBA00022448"/>
    </source>
</evidence>
<keyword evidence="14" id="KW-1185">Reference proteome</keyword>
<evidence type="ECO:0000256" key="4">
    <source>
        <dbReference type="ARBA" id="ARBA00022692"/>
    </source>
</evidence>
<evidence type="ECO:0000256" key="3">
    <source>
        <dbReference type="ARBA" id="ARBA00022452"/>
    </source>
</evidence>
<dbReference type="InterPro" id="IPR012910">
    <property type="entry name" value="Plug_dom"/>
</dbReference>
<evidence type="ECO:0000259" key="12">
    <source>
        <dbReference type="Pfam" id="PF07715"/>
    </source>
</evidence>
<evidence type="ECO:0000256" key="5">
    <source>
        <dbReference type="ARBA" id="ARBA00023077"/>
    </source>
</evidence>
<dbReference type="Pfam" id="PF13715">
    <property type="entry name" value="CarbopepD_reg_2"/>
    <property type="match status" value="1"/>
</dbReference>
<dbReference type="SUPFAM" id="SSF49464">
    <property type="entry name" value="Carboxypeptidase regulatory domain-like"/>
    <property type="match status" value="1"/>
</dbReference>
<evidence type="ECO:0000256" key="8">
    <source>
        <dbReference type="PROSITE-ProRule" id="PRU01360"/>
    </source>
</evidence>
<reference evidence="13 14" key="1">
    <citation type="submission" date="2019-05" db="EMBL/GenBank/DDBJ databases">
        <authorList>
            <person name="Qu J.-H."/>
        </authorList>
    </citation>
    <scope>NUCLEOTIDE SEQUENCE [LARGE SCALE GENOMIC DNA]</scope>
    <source>
        <strain evidence="13 14">Z12</strain>
    </source>
</reference>
<dbReference type="InterPro" id="IPR023997">
    <property type="entry name" value="TonB-dep_OMP_SusC/RagA_CS"/>
</dbReference>
<keyword evidence="6 8" id="KW-0472">Membrane</keyword>
<proteinExistence type="inferred from homology"/>
<dbReference type="InterPro" id="IPR008969">
    <property type="entry name" value="CarboxyPept-like_regulatory"/>
</dbReference>
<sequence>MLRRVMMIMLVMAVWFAVPANAMHVFAQEVLNKKISLNAQDQEIKKVLGQIEKQSGVRFVFSSKLIGSDRKVSIQRTNEELSKVLNDFLVPLGLVYEVSGKNIVIKPSPPAVPEARAEVSLKPVLSTLTEITIKGKIYDAESKEPLPGVNILVKGIQTGTSTDAGGNYSIAIPDANSTLVFSFVGYEPQEIKVGNRTEIDVALKTDQKSLEEVLVVGYGTVKKSDVTGSVSSVKAEELTAYPALGTVQALQGRAAGVQIQANNGEPGSAFKVRIRGGTSINASSDPIYVVDGFVGGALPPPEDIASIEILKDASATAIYGSRGANGVIMVTTKKGQSGKPRIEFNTSYSTQNEINRLKLLNASQFLDYVKEVRPEIVSAGSDTDWQDEVFRRGGIQNHQLSVAGGSDAVKYYVSGAYYDQKGIILNSGYNRFSVTSNIDIQLAKRLKMGMNLFAQRVSREQSRTQEQSGGLTPGVISSAFKFEPDQPIRNALGRFTVARLNDPIDNPYAIATQLQNESVNDRIQGNLYAEYDIFKDLKFRITLGATTNSGRAGSFTPTTLNDGRNVGGAASVNGTKSTLLLNENYLTYSKKIGAIHDLSVMAGYSYQTSSSENWGGSGQSFITDAVSYWNLGGSSVWQSPASGLTEWQLASYYARLTYSLLDRYLFTANIRQDGSSNFSKNKKWATFPSGAFAWKMSSEPFMQNMSAISQWKWRVSYGLTGNQAIEPYQTMSRFSNVYTIINGVPVNAVRPTTVANNDLTWETTRQFDVGTDISLLNNRLNLMVDYYRRVTKDLLFSVQLPQYSGYTNQLQNIGSVENKGLEITLNTRNLVGDFKWNTDINFALNRNKVLKLPGGTDILYGSAPGHMVGLGQTQVLREGYPVGSFYGWIYDGVYQEGDSFIPGGGFEVAAGGEKFRDINGKKDAQGVLTGEPDGLLNSDDRTIIGNPHPKFTWGMNNDFSWKGLDLSIFFQASQGNDMLSYTLMELNLLSGINNATTDALNRWTPANTNTDIPKAMAGRTRRVSTRWIQDGSYVRLKNLAIGYNLPKAFLDKLKISKLRIYASAQNILTFTNYEGYDPEVNYSSDGNTDSNRNLGLDYGSYPNAKSYTIGLNVGF</sequence>
<dbReference type="InterPro" id="IPR023996">
    <property type="entry name" value="TonB-dep_OMP_SusC/RagA"/>
</dbReference>
<feature type="chain" id="PRO_5024382644" evidence="10">
    <location>
        <begin position="23"/>
        <end position="1115"/>
    </location>
</feature>
<evidence type="ECO:0000256" key="10">
    <source>
        <dbReference type="SAM" id="SignalP"/>
    </source>
</evidence>
<comment type="caution">
    <text evidence="13">The sequence shown here is derived from an EMBL/GenBank/DDBJ whole genome shotgun (WGS) entry which is preliminary data.</text>
</comment>
<dbReference type="InterPro" id="IPR000531">
    <property type="entry name" value="Beta-barrel_TonB"/>
</dbReference>
<dbReference type="NCBIfam" id="TIGR04057">
    <property type="entry name" value="SusC_RagA_signa"/>
    <property type="match status" value="1"/>
</dbReference>
<organism evidence="13 14">
    <name type="scientific">Dyadobacter sediminis</name>
    <dbReference type="NCBI Taxonomy" id="1493691"/>
    <lineage>
        <taxon>Bacteria</taxon>
        <taxon>Pseudomonadati</taxon>
        <taxon>Bacteroidota</taxon>
        <taxon>Cytophagia</taxon>
        <taxon>Cytophagales</taxon>
        <taxon>Spirosomataceae</taxon>
        <taxon>Dyadobacter</taxon>
    </lineage>
</organism>
<accession>A0A5R9KL37</accession>
<dbReference type="PROSITE" id="PS52016">
    <property type="entry name" value="TONB_DEPENDENT_REC_3"/>
    <property type="match status" value="1"/>
</dbReference>
<keyword evidence="13" id="KW-0675">Receptor</keyword>
<feature type="signal peptide" evidence="10">
    <location>
        <begin position="1"/>
        <end position="22"/>
    </location>
</feature>
<dbReference type="OrthoDB" id="9768177at2"/>
<dbReference type="Proteomes" id="UP000309788">
    <property type="component" value="Unassembled WGS sequence"/>
</dbReference>
<name>A0A5R9KL37_9BACT</name>
<evidence type="ECO:0000256" key="6">
    <source>
        <dbReference type="ARBA" id="ARBA00023136"/>
    </source>
</evidence>
<dbReference type="Gene3D" id="2.60.40.1120">
    <property type="entry name" value="Carboxypeptidase-like, regulatory domain"/>
    <property type="match status" value="1"/>
</dbReference>
<dbReference type="InterPro" id="IPR036942">
    <property type="entry name" value="Beta-barrel_TonB_sf"/>
</dbReference>
<dbReference type="Pfam" id="PF00593">
    <property type="entry name" value="TonB_dep_Rec_b-barrel"/>
    <property type="match status" value="1"/>
</dbReference>
<dbReference type="Gene3D" id="2.40.170.20">
    <property type="entry name" value="TonB-dependent receptor, beta-barrel domain"/>
    <property type="match status" value="1"/>
</dbReference>
<dbReference type="GO" id="GO:0009279">
    <property type="term" value="C:cell outer membrane"/>
    <property type="evidence" value="ECO:0007669"/>
    <property type="project" value="UniProtKB-SubCell"/>
</dbReference>
<keyword evidence="4 8" id="KW-0812">Transmembrane</keyword>
<feature type="domain" description="TonB-dependent receptor-like beta-barrel" evidence="11">
    <location>
        <begin position="480"/>
        <end position="894"/>
    </location>
</feature>
<comment type="subcellular location">
    <subcellularLocation>
        <location evidence="1 8">Cell outer membrane</location>
        <topology evidence="1 8">Multi-pass membrane protein</topology>
    </subcellularLocation>
</comment>
<dbReference type="NCBIfam" id="TIGR04056">
    <property type="entry name" value="OMP_RagA_SusC"/>
    <property type="match status" value="1"/>
</dbReference>
<dbReference type="EMBL" id="VCEI01000011">
    <property type="protein sequence ID" value="TLU96931.1"/>
    <property type="molecule type" value="Genomic_DNA"/>
</dbReference>
<evidence type="ECO:0000256" key="9">
    <source>
        <dbReference type="RuleBase" id="RU003357"/>
    </source>
</evidence>
<keyword evidence="5 9" id="KW-0798">TonB box</keyword>
<protein>
    <submittedName>
        <fullName evidence="13">TonB-dependent receptor</fullName>
    </submittedName>
</protein>
<feature type="domain" description="TonB-dependent receptor plug" evidence="12">
    <location>
        <begin position="222"/>
        <end position="327"/>
    </location>
</feature>